<evidence type="ECO:0000256" key="1">
    <source>
        <dbReference type="ARBA" id="ARBA00022729"/>
    </source>
</evidence>
<dbReference type="InterPro" id="IPR007742">
    <property type="entry name" value="NosD_dom"/>
</dbReference>
<evidence type="ECO:0000313" key="4">
    <source>
        <dbReference type="Proteomes" id="UP000033038"/>
    </source>
</evidence>
<dbReference type="GeneID" id="24825110"/>
<dbReference type="InterPro" id="IPR015943">
    <property type="entry name" value="WD40/YVTN_repeat-like_dom_sf"/>
</dbReference>
<dbReference type="PATRIC" id="fig|1434109.4.peg.4511"/>
<dbReference type="SMART" id="SM00710">
    <property type="entry name" value="PbH1"/>
    <property type="match status" value="6"/>
</dbReference>
<dbReference type="Gene3D" id="2.160.20.10">
    <property type="entry name" value="Single-stranded right-handed beta-helix, Pectin lyase-like"/>
    <property type="match status" value="2"/>
</dbReference>
<dbReference type="Pfam" id="PF02239">
    <property type="entry name" value="Cytochrom_D1"/>
    <property type="match status" value="1"/>
</dbReference>
<dbReference type="InterPro" id="IPR048433">
    <property type="entry name" value="YNCE-like_beta-prop"/>
</dbReference>
<dbReference type="RefSeq" id="WP_011306254.1">
    <property type="nucleotide sequence ID" value="NZ_CP009526.1"/>
</dbReference>
<dbReference type="InterPro" id="IPR000601">
    <property type="entry name" value="PKD_dom"/>
</dbReference>
<dbReference type="CDD" id="cd00146">
    <property type="entry name" value="PKD"/>
    <property type="match status" value="1"/>
</dbReference>
<dbReference type="AlphaFoldDB" id="A0A0E3QR20"/>
<dbReference type="InterPro" id="IPR022409">
    <property type="entry name" value="PKD/Chitinase_dom"/>
</dbReference>
<dbReference type="Gene3D" id="2.60.40.10">
    <property type="entry name" value="Immunoglobulins"/>
    <property type="match status" value="1"/>
</dbReference>
<dbReference type="InterPro" id="IPR018391">
    <property type="entry name" value="PQQ_b-propeller_rpt"/>
</dbReference>
<dbReference type="SUPFAM" id="SSF50974">
    <property type="entry name" value="Nitrous oxide reductase, N-terminal domain"/>
    <property type="match status" value="1"/>
</dbReference>
<dbReference type="InterPro" id="IPR035986">
    <property type="entry name" value="PKD_dom_sf"/>
</dbReference>
<dbReference type="InterPro" id="IPR013783">
    <property type="entry name" value="Ig-like_fold"/>
</dbReference>
<feature type="domain" description="PKD" evidence="2">
    <location>
        <begin position="420"/>
        <end position="474"/>
    </location>
</feature>
<dbReference type="InterPro" id="IPR051200">
    <property type="entry name" value="Host-pathogen_enzymatic-act"/>
</dbReference>
<dbReference type="InterPro" id="IPR012334">
    <property type="entry name" value="Pectin_lyas_fold"/>
</dbReference>
<dbReference type="SMART" id="SM00564">
    <property type="entry name" value="PQQ"/>
    <property type="match status" value="5"/>
</dbReference>
<name>A0A0E3QR20_METBA</name>
<dbReference type="SMART" id="SM00089">
    <property type="entry name" value="PKD"/>
    <property type="match status" value="1"/>
</dbReference>
<dbReference type="Pfam" id="PF18911">
    <property type="entry name" value="PKD_4"/>
    <property type="match status" value="1"/>
</dbReference>
<dbReference type="SUPFAM" id="SSF51126">
    <property type="entry name" value="Pectin lyase-like"/>
    <property type="match status" value="1"/>
</dbReference>
<dbReference type="InterPro" id="IPR011050">
    <property type="entry name" value="Pectin_lyase_fold/virulence"/>
</dbReference>
<dbReference type="SUPFAM" id="SSF49299">
    <property type="entry name" value="PKD domain"/>
    <property type="match status" value="1"/>
</dbReference>
<accession>A0A0E3QR20</accession>
<dbReference type="HOGENOM" id="CLU_326164_0_0_2"/>
<evidence type="ECO:0000259" key="2">
    <source>
        <dbReference type="PROSITE" id="PS50093"/>
    </source>
</evidence>
<dbReference type="KEGG" id="mbw:MSBRW_3482"/>
<dbReference type="NCBIfam" id="TIGR02276">
    <property type="entry name" value="beta_rpt_yvtn"/>
    <property type="match status" value="6"/>
</dbReference>
<dbReference type="Proteomes" id="UP000033038">
    <property type="component" value="Chromosome"/>
</dbReference>
<dbReference type="Gene3D" id="2.130.10.10">
    <property type="entry name" value="YVTN repeat-like/Quinoprotein amine dehydrogenase"/>
    <property type="match status" value="3"/>
</dbReference>
<proteinExistence type="predicted"/>
<keyword evidence="1" id="KW-0732">Signal</keyword>
<organism evidence="3 4">
    <name type="scientific">Methanosarcina barkeri str. Wiesmoor</name>
    <dbReference type="NCBI Taxonomy" id="1434109"/>
    <lineage>
        <taxon>Archaea</taxon>
        <taxon>Methanobacteriati</taxon>
        <taxon>Methanobacteriota</taxon>
        <taxon>Stenosarchaea group</taxon>
        <taxon>Methanomicrobia</taxon>
        <taxon>Methanosarcinales</taxon>
        <taxon>Methanosarcinaceae</taxon>
        <taxon>Methanosarcina</taxon>
    </lineage>
</organism>
<dbReference type="PANTHER" id="PTHR47197:SF3">
    <property type="entry name" value="DIHYDRO-HEME D1 DEHYDROGENASE"/>
    <property type="match status" value="1"/>
</dbReference>
<sequence length="810" mass="86028">MRTKEELCSISLPSTFLIFIFLVSISTTASAREITVDDNSGADFISIQEAVNNSIAGDIIIVKPGTYTENVLVNVKGLTIRSESNNGDAQVIPLNESVSTFLITANSTTIRGLNITGASKNHGKNAIFVYSDMNNVTGNTIENGSIILGSHVPDNLTIIFHGDMNNVTGNTIENGSIILGSELSGNLIAENKISNGEGVHISCCGRNNTVLGNTISNCSTGIYAYDQKVDIRNNRINNCDYGIRLAMSSSGIDNNTILNCDVGIHLDDACIGVEIINNTIISSAECGITDLYDEGGKRIYNNYFNNTVNVRLGAGRGNTWNSSLTQGTNIVGGPYIGGNFWAKPDGTGFSQICADLDGNGIGDLSYKVYEDPYNVHEDKFDYLPLVSMSSLQNSVTPTANFTASLTNGSAPLVVKFTDLSKNAVVWDWDFDGDGVSDSTKQNPVYAYKTSGNYTVNLTVSNGINTSFKLVNITVGKRVSSTWPFVYITNNGAFSVIDTATGIVITSVKVGRGPEGIAVIPNGKTAYVANSRDNNVSVIDTTTNTVIATVNVGRDPSEVAVTPDGTKVYVTNYNSNNVSVIDTATNTVIATMPVESGPSGVAISPDGTKVYVTNYNSNTTSVIDTATNKVKATINVGEHPWGVAVSPDGTKVYVTTYYDVSVIDTATNTVTAKVDVRRRPHEIVVNTAGTKVYVAGGDGFVSVIDTVTRKVITRVNVGKDTEGVAVTPNGKKVYVVTRGSYEINYSNTISVIDTSNDTVSATVDIEVSPGGLAIIPDPESVFPVANFSSNVSEGFTHLSVQFIDNSENATE</sequence>
<dbReference type="EMBL" id="CP009526">
    <property type="protein sequence ID" value="AKB52735.1"/>
    <property type="molecule type" value="Genomic_DNA"/>
</dbReference>
<dbReference type="FunFam" id="2.60.40.10:FF:000270">
    <property type="entry name" value="Cell surface protein"/>
    <property type="match status" value="1"/>
</dbReference>
<dbReference type="InterPro" id="IPR011964">
    <property type="entry name" value="YVTN_b-propeller_repeat"/>
</dbReference>
<dbReference type="InterPro" id="IPR011045">
    <property type="entry name" value="N2O_reductase_N"/>
</dbReference>
<dbReference type="Pfam" id="PF21783">
    <property type="entry name" value="YNCE"/>
    <property type="match status" value="1"/>
</dbReference>
<dbReference type="PROSITE" id="PS50093">
    <property type="entry name" value="PKD"/>
    <property type="match status" value="1"/>
</dbReference>
<protein>
    <recommendedName>
        <fullName evidence="2">PKD domain-containing protein</fullName>
    </recommendedName>
</protein>
<reference evidence="3 4" key="1">
    <citation type="submission" date="2014-07" db="EMBL/GenBank/DDBJ databases">
        <title>Methanogenic archaea and the global carbon cycle.</title>
        <authorList>
            <person name="Henriksen J.R."/>
            <person name="Luke J."/>
            <person name="Reinhart S."/>
            <person name="Benedict M.N."/>
            <person name="Youngblut N.D."/>
            <person name="Metcalf M.E."/>
            <person name="Whitaker R.J."/>
            <person name="Metcalf W.W."/>
        </authorList>
    </citation>
    <scope>NUCLEOTIDE SEQUENCE [LARGE SCALE GENOMIC DNA]</scope>
    <source>
        <strain evidence="3 4">Wiesmoor</strain>
    </source>
</reference>
<dbReference type="InterPro" id="IPR006626">
    <property type="entry name" value="PbH1"/>
</dbReference>
<evidence type="ECO:0000313" key="3">
    <source>
        <dbReference type="EMBL" id="AKB52735.1"/>
    </source>
</evidence>
<dbReference type="Pfam" id="PF05048">
    <property type="entry name" value="NosD"/>
    <property type="match status" value="1"/>
</dbReference>
<dbReference type="PANTHER" id="PTHR47197">
    <property type="entry name" value="PROTEIN NIRF"/>
    <property type="match status" value="1"/>
</dbReference>
<gene>
    <name evidence="3" type="ORF">MSBRW_3482</name>
</gene>